<keyword evidence="3" id="KW-1185">Reference proteome</keyword>
<sequence>MVGKEMKRRREEEIVEAALAAAGAALAISAIKKLFSLIMHRWPSSLLVTPPHFLFLILNLVIASILVFSLVEVQPRKKDRARKKRRRDGTFANMLDVESVKEKEEEKEGEGEGDVEELNRRAEAFIVAFRHHLRVDSFSSGPR</sequence>
<name>A0A833VIB8_9POAL</name>
<dbReference type="PANTHER" id="PTHR35997">
    <property type="entry name" value="COTTON FIBER PROTEIN-RELATED"/>
    <property type="match status" value="1"/>
</dbReference>
<keyword evidence="1" id="KW-0812">Transmembrane</keyword>
<dbReference type="EMBL" id="SWLB01000021">
    <property type="protein sequence ID" value="KAF3324944.1"/>
    <property type="molecule type" value="Genomic_DNA"/>
</dbReference>
<dbReference type="PANTHER" id="PTHR35997:SF5">
    <property type="entry name" value="OS09G0539700 PROTEIN"/>
    <property type="match status" value="1"/>
</dbReference>
<evidence type="ECO:0000313" key="3">
    <source>
        <dbReference type="Proteomes" id="UP000623129"/>
    </source>
</evidence>
<feature type="transmembrane region" description="Helical" evidence="1">
    <location>
        <begin position="14"/>
        <end position="32"/>
    </location>
</feature>
<evidence type="ECO:0000313" key="2">
    <source>
        <dbReference type="EMBL" id="KAF3324944.1"/>
    </source>
</evidence>
<accession>A0A833VIB8</accession>
<dbReference type="OrthoDB" id="780117at2759"/>
<organism evidence="2 3">
    <name type="scientific">Carex littledalei</name>
    <dbReference type="NCBI Taxonomy" id="544730"/>
    <lineage>
        <taxon>Eukaryota</taxon>
        <taxon>Viridiplantae</taxon>
        <taxon>Streptophyta</taxon>
        <taxon>Embryophyta</taxon>
        <taxon>Tracheophyta</taxon>
        <taxon>Spermatophyta</taxon>
        <taxon>Magnoliopsida</taxon>
        <taxon>Liliopsida</taxon>
        <taxon>Poales</taxon>
        <taxon>Cyperaceae</taxon>
        <taxon>Cyperoideae</taxon>
        <taxon>Cariceae</taxon>
        <taxon>Carex</taxon>
        <taxon>Carex subgen. Euthyceras</taxon>
    </lineage>
</organism>
<evidence type="ECO:0000256" key="1">
    <source>
        <dbReference type="SAM" id="Phobius"/>
    </source>
</evidence>
<keyword evidence="1" id="KW-1133">Transmembrane helix</keyword>
<reference evidence="2" key="1">
    <citation type="submission" date="2020-01" db="EMBL/GenBank/DDBJ databases">
        <title>Genome sequence of Kobresia littledalei, the first chromosome-level genome in the family Cyperaceae.</title>
        <authorList>
            <person name="Qu G."/>
        </authorList>
    </citation>
    <scope>NUCLEOTIDE SEQUENCE</scope>
    <source>
        <strain evidence="2">C.B.Clarke</strain>
        <tissue evidence="2">Leaf</tissue>
    </source>
</reference>
<comment type="caution">
    <text evidence="2">The sequence shown here is derived from an EMBL/GenBank/DDBJ whole genome shotgun (WGS) entry which is preliminary data.</text>
</comment>
<keyword evidence="1" id="KW-0472">Membrane</keyword>
<dbReference type="AlphaFoldDB" id="A0A833VIB8"/>
<feature type="transmembrane region" description="Helical" evidence="1">
    <location>
        <begin position="52"/>
        <end position="73"/>
    </location>
</feature>
<protein>
    <submittedName>
        <fullName evidence="2">Cotton fiber expressed protein</fullName>
    </submittedName>
</protein>
<proteinExistence type="predicted"/>
<gene>
    <name evidence="2" type="ORF">FCM35_KLT11101</name>
</gene>
<dbReference type="Proteomes" id="UP000623129">
    <property type="component" value="Unassembled WGS sequence"/>
</dbReference>